<evidence type="ECO:0008006" key="3">
    <source>
        <dbReference type="Google" id="ProtNLM"/>
    </source>
</evidence>
<proteinExistence type="predicted"/>
<evidence type="ECO:0000313" key="2">
    <source>
        <dbReference type="Proteomes" id="UP001240984"/>
    </source>
</evidence>
<dbReference type="Proteomes" id="UP001240984">
    <property type="component" value="Unassembled WGS sequence"/>
</dbReference>
<reference evidence="1 2" key="1">
    <citation type="submission" date="2023-07" db="EMBL/GenBank/DDBJ databases">
        <title>Sequencing the genomes of 1000 actinobacteria strains.</title>
        <authorList>
            <person name="Klenk H.-P."/>
        </authorList>
    </citation>
    <scope>NUCLEOTIDE SEQUENCE [LARGE SCALE GENOMIC DNA]</scope>
    <source>
        <strain evidence="1 2">DSM 44710</strain>
    </source>
</reference>
<sequence>MAFAAIVLALTSVMLFYSIVLIERLTLPWARDISS</sequence>
<gene>
    <name evidence="1" type="ORF">J2S43_000609</name>
</gene>
<organism evidence="1 2">
    <name type="scientific">Catenuloplanes nepalensis</name>
    <dbReference type="NCBI Taxonomy" id="587533"/>
    <lineage>
        <taxon>Bacteria</taxon>
        <taxon>Bacillati</taxon>
        <taxon>Actinomycetota</taxon>
        <taxon>Actinomycetes</taxon>
        <taxon>Micromonosporales</taxon>
        <taxon>Micromonosporaceae</taxon>
        <taxon>Catenuloplanes</taxon>
    </lineage>
</organism>
<keyword evidence="2" id="KW-1185">Reference proteome</keyword>
<name>A0ABT9ML01_9ACTN</name>
<evidence type="ECO:0000313" key="1">
    <source>
        <dbReference type="EMBL" id="MDP9792097.1"/>
    </source>
</evidence>
<comment type="caution">
    <text evidence="1">The sequence shown here is derived from an EMBL/GenBank/DDBJ whole genome shotgun (WGS) entry which is preliminary data.</text>
</comment>
<protein>
    <recommendedName>
        <fullName evidence="3">NADH dehydrogenase subunit 3</fullName>
    </recommendedName>
</protein>
<dbReference type="EMBL" id="JAUSRA010000001">
    <property type="protein sequence ID" value="MDP9792097.1"/>
    <property type="molecule type" value="Genomic_DNA"/>
</dbReference>
<accession>A0ABT9ML01</accession>